<protein>
    <recommendedName>
        <fullName evidence="6">N-acetyltransferase domain-containing protein</fullName>
    </recommendedName>
</protein>
<dbReference type="PANTHER" id="PTHR11135">
    <property type="entry name" value="HISTONE ACETYLTRANSFERASE-RELATED"/>
    <property type="match status" value="1"/>
</dbReference>
<dbReference type="InterPro" id="IPR000182">
    <property type="entry name" value="GNAT_dom"/>
</dbReference>
<evidence type="ECO:0000256" key="2">
    <source>
        <dbReference type="ARBA" id="ARBA00022691"/>
    </source>
</evidence>
<dbReference type="SUPFAM" id="SSF55729">
    <property type="entry name" value="Acyl-CoA N-acyltransferases (Nat)"/>
    <property type="match status" value="1"/>
</dbReference>
<dbReference type="AlphaFoldDB" id="X1N6D7"/>
<dbReference type="GO" id="GO:0046872">
    <property type="term" value="F:metal ion binding"/>
    <property type="evidence" value="ECO:0007669"/>
    <property type="project" value="UniProtKB-KW"/>
</dbReference>
<evidence type="ECO:0000256" key="5">
    <source>
        <dbReference type="ARBA" id="ARBA00023014"/>
    </source>
</evidence>
<keyword evidence="1" id="KW-0004">4Fe-4S</keyword>
<evidence type="ECO:0000259" key="6">
    <source>
        <dbReference type="Pfam" id="PF00583"/>
    </source>
</evidence>
<name>X1N6D7_9ZZZZ</name>
<dbReference type="EMBL" id="BARV01021625">
    <property type="protein sequence ID" value="GAI25801.1"/>
    <property type="molecule type" value="Genomic_DNA"/>
</dbReference>
<dbReference type="GO" id="GO:0002926">
    <property type="term" value="P:tRNA wobble base 5-methoxycarbonylmethyl-2-thiouridinylation"/>
    <property type="evidence" value="ECO:0007669"/>
    <property type="project" value="TreeGrafter"/>
</dbReference>
<dbReference type="InterPro" id="IPR016181">
    <property type="entry name" value="Acyl_CoA_acyltransferase"/>
</dbReference>
<dbReference type="GO" id="GO:0005737">
    <property type="term" value="C:cytoplasm"/>
    <property type="evidence" value="ECO:0007669"/>
    <property type="project" value="TreeGrafter"/>
</dbReference>
<proteinExistence type="predicted"/>
<evidence type="ECO:0000313" key="7">
    <source>
        <dbReference type="EMBL" id="GAI25801.1"/>
    </source>
</evidence>
<feature type="non-terminal residue" evidence="7">
    <location>
        <position position="1"/>
    </location>
</feature>
<keyword evidence="5" id="KW-0411">Iron-sulfur</keyword>
<evidence type="ECO:0000256" key="1">
    <source>
        <dbReference type="ARBA" id="ARBA00022485"/>
    </source>
</evidence>
<sequence length="103" mass="11747">PSQIFNLAENSSRPIFPVLKNAAIIRELHTYGQLHPLNYGDRISIISPQHKGMGKKLIKEAEKIAKKEFGISKMAVISGIGARDYYKRKLGYRLKETYMVKQN</sequence>
<dbReference type="PANTHER" id="PTHR11135:SF3">
    <property type="entry name" value="ELONGATOR COMPLEX PROTEIN 3"/>
    <property type="match status" value="1"/>
</dbReference>
<dbReference type="Pfam" id="PF00583">
    <property type="entry name" value="Acetyltransf_1"/>
    <property type="match status" value="1"/>
</dbReference>
<keyword evidence="4" id="KW-0408">Iron</keyword>
<gene>
    <name evidence="7" type="ORF">S06H3_35797</name>
</gene>
<feature type="domain" description="N-acetyltransferase" evidence="6">
    <location>
        <begin position="49"/>
        <end position="92"/>
    </location>
</feature>
<organism evidence="7">
    <name type="scientific">marine sediment metagenome</name>
    <dbReference type="NCBI Taxonomy" id="412755"/>
    <lineage>
        <taxon>unclassified sequences</taxon>
        <taxon>metagenomes</taxon>
        <taxon>ecological metagenomes</taxon>
    </lineage>
</organism>
<keyword evidence="3" id="KW-0479">Metal-binding</keyword>
<reference evidence="7" key="1">
    <citation type="journal article" date="2014" name="Front. Microbiol.">
        <title>High frequency of phylogenetically diverse reductive dehalogenase-homologous genes in deep subseafloor sedimentary metagenomes.</title>
        <authorList>
            <person name="Kawai M."/>
            <person name="Futagami T."/>
            <person name="Toyoda A."/>
            <person name="Takaki Y."/>
            <person name="Nishi S."/>
            <person name="Hori S."/>
            <person name="Arai W."/>
            <person name="Tsubouchi T."/>
            <person name="Morono Y."/>
            <person name="Uchiyama I."/>
            <person name="Ito T."/>
            <person name="Fujiyama A."/>
            <person name="Inagaki F."/>
            <person name="Takami H."/>
        </authorList>
    </citation>
    <scope>NUCLEOTIDE SEQUENCE</scope>
    <source>
        <strain evidence="7">Expedition CK06-06</strain>
    </source>
</reference>
<dbReference type="InterPro" id="IPR039661">
    <property type="entry name" value="ELP3"/>
</dbReference>
<dbReference type="GO" id="GO:0005634">
    <property type="term" value="C:nucleus"/>
    <property type="evidence" value="ECO:0007669"/>
    <property type="project" value="TreeGrafter"/>
</dbReference>
<keyword evidence="2" id="KW-0949">S-adenosyl-L-methionine</keyword>
<comment type="caution">
    <text evidence="7">The sequence shown here is derived from an EMBL/GenBank/DDBJ whole genome shotgun (WGS) entry which is preliminary data.</text>
</comment>
<dbReference type="Gene3D" id="3.40.630.30">
    <property type="match status" value="1"/>
</dbReference>
<dbReference type="GO" id="GO:0051539">
    <property type="term" value="F:4 iron, 4 sulfur cluster binding"/>
    <property type="evidence" value="ECO:0007669"/>
    <property type="project" value="UniProtKB-KW"/>
</dbReference>
<evidence type="ECO:0000256" key="3">
    <source>
        <dbReference type="ARBA" id="ARBA00022723"/>
    </source>
</evidence>
<dbReference type="GO" id="GO:0033588">
    <property type="term" value="C:elongator holoenzyme complex"/>
    <property type="evidence" value="ECO:0007669"/>
    <property type="project" value="TreeGrafter"/>
</dbReference>
<dbReference type="GO" id="GO:0016747">
    <property type="term" value="F:acyltransferase activity, transferring groups other than amino-acyl groups"/>
    <property type="evidence" value="ECO:0007669"/>
    <property type="project" value="InterPro"/>
</dbReference>
<evidence type="ECO:0000256" key="4">
    <source>
        <dbReference type="ARBA" id="ARBA00023004"/>
    </source>
</evidence>
<accession>X1N6D7</accession>